<dbReference type="EMBL" id="JBHUOZ010000003">
    <property type="protein sequence ID" value="MFD2920576.1"/>
    <property type="molecule type" value="Genomic_DNA"/>
</dbReference>
<evidence type="ECO:0000256" key="6">
    <source>
        <dbReference type="SAM" id="SignalP"/>
    </source>
</evidence>
<dbReference type="PROSITE" id="PS51352">
    <property type="entry name" value="THIOREDOXIN_2"/>
    <property type="match status" value="1"/>
</dbReference>
<comment type="caution">
    <text evidence="8">The sequence shown here is derived from an EMBL/GenBank/DDBJ whole genome shotgun (WGS) entry which is preliminary data.</text>
</comment>
<feature type="coiled-coil region" evidence="5">
    <location>
        <begin position="141"/>
        <end position="168"/>
    </location>
</feature>
<gene>
    <name evidence="8" type="ORF">ACFS6H_12690</name>
</gene>
<keyword evidence="4" id="KW-0676">Redox-active center</keyword>
<keyword evidence="9" id="KW-1185">Reference proteome</keyword>
<dbReference type="CDD" id="cd02966">
    <property type="entry name" value="TlpA_like_family"/>
    <property type="match status" value="1"/>
</dbReference>
<dbReference type="Gene3D" id="3.40.30.10">
    <property type="entry name" value="Glutaredoxin"/>
    <property type="match status" value="1"/>
</dbReference>
<keyword evidence="2" id="KW-0201">Cytochrome c-type biogenesis</keyword>
<dbReference type="Pfam" id="PF00578">
    <property type="entry name" value="AhpC-TSA"/>
    <property type="match status" value="1"/>
</dbReference>
<comment type="subcellular location">
    <subcellularLocation>
        <location evidence="1">Cell envelope</location>
    </subcellularLocation>
</comment>
<sequence length="169" mass="19543">MRQKLRQLFLWVACVFTLSVQAQQTLPDVNYNDPRLPLRLPTVKGDSISLTSFKGKVVLLDFWASWCIPCRNSNKDLRKLYAAYNKQGFEILGVSLDEEKSDWEKAVKKDKITWPQVIDNRGWEAVTAVQWNVQALPTSYLFNKKGQLVAMNLEREELEQKIKELLATP</sequence>
<organism evidence="8 9">
    <name type="scientific">Terrimonas rubra</name>
    <dbReference type="NCBI Taxonomy" id="1035890"/>
    <lineage>
        <taxon>Bacteria</taxon>
        <taxon>Pseudomonadati</taxon>
        <taxon>Bacteroidota</taxon>
        <taxon>Chitinophagia</taxon>
        <taxon>Chitinophagales</taxon>
        <taxon>Chitinophagaceae</taxon>
        <taxon>Terrimonas</taxon>
    </lineage>
</organism>
<dbReference type="InterPro" id="IPR050553">
    <property type="entry name" value="Thioredoxin_ResA/DsbE_sf"/>
</dbReference>
<feature type="signal peptide" evidence="6">
    <location>
        <begin position="1"/>
        <end position="22"/>
    </location>
</feature>
<proteinExistence type="predicted"/>
<dbReference type="Proteomes" id="UP001597511">
    <property type="component" value="Unassembled WGS sequence"/>
</dbReference>
<dbReference type="InterPro" id="IPR036249">
    <property type="entry name" value="Thioredoxin-like_sf"/>
</dbReference>
<keyword evidence="3" id="KW-1015">Disulfide bond</keyword>
<name>A0ABW6A6P4_9BACT</name>
<keyword evidence="6" id="KW-0732">Signal</keyword>
<evidence type="ECO:0000256" key="4">
    <source>
        <dbReference type="ARBA" id="ARBA00023284"/>
    </source>
</evidence>
<dbReference type="InterPro" id="IPR000866">
    <property type="entry name" value="AhpC/TSA"/>
</dbReference>
<evidence type="ECO:0000313" key="9">
    <source>
        <dbReference type="Proteomes" id="UP001597511"/>
    </source>
</evidence>
<accession>A0ABW6A6P4</accession>
<evidence type="ECO:0000256" key="2">
    <source>
        <dbReference type="ARBA" id="ARBA00022748"/>
    </source>
</evidence>
<feature type="chain" id="PRO_5045576789" evidence="6">
    <location>
        <begin position="23"/>
        <end position="169"/>
    </location>
</feature>
<dbReference type="PANTHER" id="PTHR42852">
    <property type="entry name" value="THIOL:DISULFIDE INTERCHANGE PROTEIN DSBE"/>
    <property type="match status" value="1"/>
</dbReference>
<evidence type="ECO:0000256" key="3">
    <source>
        <dbReference type="ARBA" id="ARBA00023157"/>
    </source>
</evidence>
<dbReference type="InterPro" id="IPR013766">
    <property type="entry name" value="Thioredoxin_domain"/>
</dbReference>
<feature type="domain" description="Thioredoxin" evidence="7">
    <location>
        <begin position="29"/>
        <end position="167"/>
    </location>
</feature>
<dbReference type="RefSeq" id="WP_386099196.1">
    <property type="nucleotide sequence ID" value="NZ_JBHUOZ010000003.1"/>
</dbReference>
<evidence type="ECO:0000313" key="8">
    <source>
        <dbReference type="EMBL" id="MFD2920576.1"/>
    </source>
</evidence>
<evidence type="ECO:0000259" key="7">
    <source>
        <dbReference type="PROSITE" id="PS51352"/>
    </source>
</evidence>
<evidence type="ECO:0000256" key="1">
    <source>
        <dbReference type="ARBA" id="ARBA00004196"/>
    </source>
</evidence>
<dbReference type="SUPFAM" id="SSF52833">
    <property type="entry name" value="Thioredoxin-like"/>
    <property type="match status" value="1"/>
</dbReference>
<protein>
    <submittedName>
        <fullName evidence="8">TlpA family protein disulfide reductase</fullName>
    </submittedName>
</protein>
<reference evidence="9" key="1">
    <citation type="journal article" date="2019" name="Int. J. Syst. Evol. Microbiol.">
        <title>The Global Catalogue of Microorganisms (GCM) 10K type strain sequencing project: providing services to taxonomists for standard genome sequencing and annotation.</title>
        <authorList>
            <consortium name="The Broad Institute Genomics Platform"/>
            <consortium name="The Broad Institute Genome Sequencing Center for Infectious Disease"/>
            <person name="Wu L."/>
            <person name="Ma J."/>
        </authorList>
    </citation>
    <scope>NUCLEOTIDE SEQUENCE [LARGE SCALE GENOMIC DNA]</scope>
    <source>
        <strain evidence="9">KCTC 23299</strain>
    </source>
</reference>
<dbReference type="PANTHER" id="PTHR42852:SF6">
    <property type="entry name" value="THIOL:DISULFIDE INTERCHANGE PROTEIN DSBE"/>
    <property type="match status" value="1"/>
</dbReference>
<evidence type="ECO:0000256" key="5">
    <source>
        <dbReference type="SAM" id="Coils"/>
    </source>
</evidence>
<keyword evidence="5" id="KW-0175">Coiled coil</keyword>